<sequence>MHLPTSLVRTNLWNQPVYAQFLQEIDPFADKEYFRSLNMAYDGKNTFWSLPSPEPNLDNEFWQLAISELADERIQQAASRLAASIATWEADPSKLVFVAILRAGVPIADWLCRLLPGSVAVSLSLFSGIGIDKVALQQVRSQYPQRKIIFVDGWTGRGGVARELSKQELQPFAVLVDPWGWADFSGTQDDLLCPTACFTGVATLGFSRTFYVNEENLFAAYLFPQQYCRDQLVKTWQKHCPGIISKPNTHQQQFFKSTAMRIHSNEVCRALINANPEVIYFVDDINYVKANYQLLLALAEIRQVKVNYNCQDLSEYKTRVACSLRKSANG</sequence>
<accession>A0A8J7LIU5</accession>
<dbReference type="SUPFAM" id="SSF53271">
    <property type="entry name" value="PRTase-like"/>
    <property type="match status" value="1"/>
</dbReference>
<feature type="domain" description="Cysteine protease StiP N-terminal" evidence="1">
    <location>
        <begin position="68"/>
        <end position="213"/>
    </location>
</feature>
<reference evidence="2 3" key="1">
    <citation type="journal article" date="2021" name="Int. J. Syst. Evol. Microbiol.">
        <title>Amazonocrinis nigriterrae gen. nov., sp. nov., Atlanticothrix silvestris gen. nov., sp. nov. and Dendronalium phyllosphericum gen. nov., sp. nov., nostocacean cyanobacteria from Brazilian environments.</title>
        <authorList>
            <person name="Alvarenga D.O."/>
            <person name="Andreote A.P.D."/>
            <person name="Branco L.H.Z."/>
            <person name="Delbaje E."/>
            <person name="Cruz R.B."/>
            <person name="Varani A.M."/>
            <person name="Fiore M.F."/>
        </authorList>
    </citation>
    <scope>NUCLEOTIDE SEQUENCE [LARGE SCALE GENOMIC DNA]</scope>
    <source>
        <strain evidence="2 3">CENA369</strain>
    </source>
</reference>
<dbReference type="Proteomes" id="UP000662314">
    <property type="component" value="Unassembled WGS sequence"/>
</dbReference>
<dbReference type="InterPro" id="IPR011215">
    <property type="entry name" value="StiP_N"/>
</dbReference>
<dbReference type="RefSeq" id="WP_214435756.1">
    <property type="nucleotide sequence ID" value="NZ_CAWPUQ010000180.1"/>
</dbReference>
<comment type="caution">
    <text evidence="2">The sequence shown here is derived from an EMBL/GenBank/DDBJ whole genome shotgun (WGS) entry which is preliminary data.</text>
</comment>
<dbReference type="Pfam" id="PF11202">
    <property type="entry name" value="StiP"/>
    <property type="match status" value="1"/>
</dbReference>
<evidence type="ECO:0000259" key="1">
    <source>
        <dbReference type="Pfam" id="PF11202"/>
    </source>
</evidence>
<protein>
    <recommendedName>
        <fullName evidence="1">Cysteine protease StiP N-terminal domain-containing protein</fullName>
    </recommendedName>
</protein>
<keyword evidence="3" id="KW-1185">Reference proteome</keyword>
<evidence type="ECO:0000313" key="2">
    <source>
        <dbReference type="EMBL" id="MBH8577039.1"/>
    </source>
</evidence>
<dbReference type="InterPro" id="IPR029057">
    <property type="entry name" value="PRTase-like"/>
</dbReference>
<name>A0A8J7LIU5_9NOST</name>
<dbReference type="AlphaFoldDB" id="A0A8J7LIU5"/>
<proteinExistence type="predicted"/>
<organism evidence="2 3">
    <name type="scientific">Dendronalium phyllosphericum CENA369</name>
    <dbReference type="NCBI Taxonomy" id="1725256"/>
    <lineage>
        <taxon>Bacteria</taxon>
        <taxon>Bacillati</taxon>
        <taxon>Cyanobacteriota</taxon>
        <taxon>Cyanophyceae</taxon>
        <taxon>Nostocales</taxon>
        <taxon>Nostocaceae</taxon>
        <taxon>Dendronalium</taxon>
        <taxon>Dendronalium phyllosphericum</taxon>
    </lineage>
</organism>
<gene>
    <name evidence="2" type="ORF">I8752_29465</name>
</gene>
<dbReference type="EMBL" id="JAECZA010000250">
    <property type="protein sequence ID" value="MBH8577039.1"/>
    <property type="molecule type" value="Genomic_DNA"/>
</dbReference>
<evidence type="ECO:0000313" key="3">
    <source>
        <dbReference type="Proteomes" id="UP000662314"/>
    </source>
</evidence>